<dbReference type="AlphaFoldDB" id="W1NJN2"/>
<feature type="domain" description="HAT C-terminal dimerisation" evidence="1">
    <location>
        <begin position="1"/>
        <end position="41"/>
    </location>
</feature>
<dbReference type="InterPro" id="IPR008906">
    <property type="entry name" value="HATC_C_dom"/>
</dbReference>
<dbReference type="EMBL" id="KI397474">
    <property type="protein sequence ID" value="ERM95703.1"/>
    <property type="molecule type" value="Genomic_DNA"/>
</dbReference>
<sequence length="107" mass="12557">MAMKILNLTCSCSGCERNFSTFEMVHTKKRNRLEQKRLNNLKLQERHHQLEHNQREAIEAFDIDDTCEWLVDANDDEVFLGEDLTWNQVREAVGTAMPYARTTRAQT</sequence>
<gene>
    <name evidence="2" type="ORF">AMTR_s00023p00227210</name>
</gene>
<dbReference type="Pfam" id="PF05699">
    <property type="entry name" value="Dimer_Tnp_hAT"/>
    <property type="match status" value="1"/>
</dbReference>
<dbReference type="HOGENOM" id="CLU_132862_0_0_1"/>
<evidence type="ECO:0000313" key="2">
    <source>
        <dbReference type="EMBL" id="ERM95703.1"/>
    </source>
</evidence>
<protein>
    <recommendedName>
        <fullName evidence="1">HAT C-terminal dimerisation domain-containing protein</fullName>
    </recommendedName>
</protein>
<accession>W1NJN2</accession>
<reference evidence="3" key="1">
    <citation type="journal article" date="2013" name="Science">
        <title>The Amborella genome and the evolution of flowering plants.</title>
        <authorList>
            <consortium name="Amborella Genome Project"/>
        </authorList>
    </citation>
    <scope>NUCLEOTIDE SEQUENCE [LARGE SCALE GENOMIC DNA]</scope>
</reference>
<keyword evidence="3" id="KW-1185">Reference proteome</keyword>
<dbReference type="Gramene" id="ERM95703">
    <property type="protein sequence ID" value="ERM95703"/>
    <property type="gene ID" value="AMTR_s00023p00227210"/>
</dbReference>
<dbReference type="InterPro" id="IPR012337">
    <property type="entry name" value="RNaseH-like_sf"/>
</dbReference>
<name>W1NJN2_AMBTC</name>
<dbReference type="SUPFAM" id="SSF53098">
    <property type="entry name" value="Ribonuclease H-like"/>
    <property type="match status" value="1"/>
</dbReference>
<organism evidence="2 3">
    <name type="scientific">Amborella trichopoda</name>
    <dbReference type="NCBI Taxonomy" id="13333"/>
    <lineage>
        <taxon>Eukaryota</taxon>
        <taxon>Viridiplantae</taxon>
        <taxon>Streptophyta</taxon>
        <taxon>Embryophyta</taxon>
        <taxon>Tracheophyta</taxon>
        <taxon>Spermatophyta</taxon>
        <taxon>Magnoliopsida</taxon>
        <taxon>Amborellales</taxon>
        <taxon>Amborellaceae</taxon>
        <taxon>Amborella</taxon>
    </lineage>
</organism>
<dbReference type="GO" id="GO:0046983">
    <property type="term" value="F:protein dimerization activity"/>
    <property type="evidence" value="ECO:0007669"/>
    <property type="project" value="InterPro"/>
</dbReference>
<evidence type="ECO:0000259" key="1">
    <source>
        <dbReference type="Pfam" id="PF05699"/>
    </source>
</evidence>
<dbReference type="OMA" id="SANGCEC"/>
<proteinExistence type="predicted"/>
<dbReference type="Proteomes" id="UP000017836">
    <property type="component" value="Unassembled WGS sequence"/>
</dbReference>
<evidence type="ECO:0000313" key="3">
    <source>
        <dbReference type="Proteomes" id="UP000017836"/>
    </source>
</evidence>